<evidence type="ECO:0000256" key="2">
    <source>
        <dbReference type="ARBA" id="ARBA00022723"/>
    </source>
</evidence>
<gene>
    <name evidence="6" type="ORF">WQ57_15750</name>
</gene>
<proteinExistence type="predicted"/>
<keyword evidence="2" id="KW-0479">Metal-binding</keyword>
<feature type="domain" description="4Fe-4S ferredoxin-type" evidence="5">
    <location>
        <begin position="199"/>
        <end position="227"/>
    </location>
</feature>
<dbReference type="PANTHER" id="PTHR43687">
    <property type="entry name" value="ADENYLYLSULFATE REDUCTASE, BETA SUBUNIT"/>
    <property type="match status" value="1"/>
</dbReference>
<dbReference type="PROSITE" id="PS00198">
    <property type="entry name" value="4FE4S_FER_1"/>
    <property type="match status" value="1"/>
</dbReference>
<evidence type="ECO:0000256" key="4">
    <source>
        <dbReference type="ARBA" id="ARBA00023014"/>
    </source>
</evidence>
<comment type="caution">
    <text evidence="6">The sequence shown here is derived from an EMBL/GenBank/DDBJ whole genome shotgun (WGS) entry which is preliminary data.</text>
</comment>
<evidence type="ECO:0000256" key="1">
    <source>
        <dbReference type="ARBA" id="ARBA00022485"/>
    </source>
</evidence>
<dbReference type="OrthoDB" id="9798098at2"/>
<dbReference type="InterPro" id="IPR050572">
    <property type="entry name" value="Fe-S_Ferredoxin"/>
</dbReference>
<evidence type="ECO:0000313" key="7">
    <source>
        <dbReference type="Proteomes" id="UP000034166"/>
    </source>
</evidence>
<feature type="domain" description="4Fe-4S ferredoxin-type" evidence="5">
    <location>
        <begin position="48"/>
        <end position="78"/>
    </location>
</feature>
<dbReference type="PANTHER" id="PTHR43687:SF1">
    <property type="entry name" value="FERREDOXIN III"/>
    <property type="match status" value="1"/>
</dbReference>
<dbReference type="AlphaFoldDB" id="A0A0M2SW28"/>
<keyword evidence="7" id="KW-1185">Reference proteome</keyword>
<evidence type="ECO:0000256" key="3">
    <source>
        <dbReference type="ARBA" id="ARBA00023004"/>
    </source>
</evidence>
<keyword evidence="1" id="KW-0004">4Fe-4S</keyword>
<dbReference type="InterPro" id="IPR017900">
    <property type="entry name" value="4Fe4S_Fe_S_CS"/>
</dbReference>
<dbReference type="Proteomes" id="UP000034166">
    <property type="component" value="Unassembled WGS sequence"/>
</dbReference>
<dbReference type="SUPFAM" id="SSF54862">
    <property type="entry name" value="4Fe-4S ferredoxins"/>
    <property type="match status" value="2"/>
</dbReference>
<feature type="domain" description="4Fe-4S ferredoxin-type" evidence="5">
    <location>
        <begin position="228"/>
        <end position="257"/>
    </location>
</feature>
<dbReference type="RefSeq" id="WP_046524720.1">
    <property type="nucleotide sequence ID" value="NZ_LAYY01000017.1"/>
</dbReference>
<organism evidence="6 7">
    <name type="scientific">Mesobacillus campisalis</name>
    <dbReference type="NCBI Taxonomy" id="1408103"/>
    <lineage>
        <taxon>Bacteria</taxon>
        <taxon>Bacillati</taxon>
        <taxon>Bacillota</taxon>
        <taxon>Bacilli</taxon>
        <taxon>Bacillales</taxon>
        <taxon>Bacillaceae</taxon>
        <taxon>Mesobacillus</taxon>
    </lineage>
</organism>
<reference evidence="6 7" key="1">
    <citation type="submission" date="2015-04" db="EMBL/GenBank/DDBJ databases">
        <title>Taxonomic description and genome sequence of Bacillus campisalis sp. nov., a novel member of the genus Bacillus isolated from solar saltern.</title>
        <authorList>
            <person name="Mathan Kumar R."/>
            <person name="Kaur G."/>
            <person name="Kumar A."/>
            <person name="Singh N.K."/>
            <person name="Kaur N."/>
            <person name="Kumar N."/>
            <person name="Mayilraj S."/>
        </authorList>
    </citation>
    <scope>NUCLEOTIDE SEQUENCE [LARGE SCALE GENOMIC DNA]</scope>
    <source>
        <strain evidence="6 7">SA2-6</strain>
    </source>
</reference>
<dbReference type="GO" id="GO:0051539">
    <property type="term" value="F:4 iron, 4 sulfur cluster binding"/>
    <property type="evidence" value="ECO:0007669"/>
    <property type="project" value="UniProtKB-KW"/>
</dbReference>
<dbReference type="PATRIC" id="fig|1408103.3.peg.3512"/>
<dbReference type="InterPro" id="IPR057431">
    <property type="entry name" value="LdpA_Fe-S-bd"/>
</dbReference>
<dbReference type="EMBL" id="LAYY01000017">
    <property type="protein sequence ID" value="KKK37177.1"/>
    <property type="molecule type" value="Genomic_DNA"/>
</dbReference>
<dbReference type="InterPro" id="IPR017896">
    <property type="entry name" value="4Fe4S_Fe-S-bd"/>
</dbReference>
<dbReference type="GO" id="GO:0046872">
    <property type="term" value="F:metal ion binding"/>
    <property type="evidence" value="ECO:0007669"/>
    <property type="project" value="UniProtKB-KW"/>
</dbReference>
<dbReference type="PROSITE" id="PS51379">
    <property type="entry name" value="4FE4S_FER_2"/>
    <property type="match status" value="3"/>
</dbReference>
<evidence type="ECO:0000313" key="6">
    <source>
        <dbReference type="EMBL" id="KKK37177.1"/>
    </source>
</evidence>
<dbReference type="Pfam" id="PF25160">
    <property type="entry name" value="LdpA_Fe-S-bd"/>
    <property type="match status" value="1"/>
</dbReference>
<dbReference type="Gene3D" id="3.30.70.20">
    <property type="match status" value="2"/>
</dbReference>
<dbReference type="Pfam" id="PF13237">
    <property type="entry name" value="Fer4_10"/>
    <property type="match status" value="1"/>
</dbReference>
<accession>A0A0M2SW28</accession>
<name>A0A0M2SW28_9BACI</name>
<evidence type="ECO:0000259" key="5">
    <source>
        <dbReference type="PROSITE" id="PS51379"/>
    </source>
</evidence>
<keyword evidence="3" id="KW-0408">Iron</keyword>
<protein>
    <recommendedName>
        <fullName evidence="5">4Fe-4S ferredoxin-type domain-containing protein</fullName>
    </recommendedName>
</protein>
<sequence>MPLLMNWLESLTYDIKAGGQCVRNASPLSTCTACKESCEKNAIIIEKSGVQIVKEQCNGCGLCIPSCPVQAIEGLSPNRKTIGDTLVLGEDLQPTKYELFHFYKKGIRTIAIPKGGSEMQILIDETNEILEKINTNLFQVVTGPVHDLKGQTRLSRRDFFSKLAKDGKNLALSTVTPAKWRFDQDKFKRAGMFEGWAFFQVHLDSEKCTLCETCFRLCPGKVFMTNGSLLVIDTGNCNGCSLCMDVCRDNALRVKPDLQRALELVATFLPLSCQKCSCDFLSWEDTDICPICQGSGQHSLS</sequence>
<keyword evidence="4" id="KW-0411">Iron-sulfur</keyword>